<comment type="subcellular location">
    <subcellularLocation>
        <location evidence="1">Cell membrane</location>
        <topology evidence="1">Multi-pass membrane protein</topology>
    </subcellularLocation>
</comment>
<evidence type="ECO:0000256" key="7">
    <source>
        <dbReference type="ARBA" id="ARBA00023136"/>
    </source>
</evidence>
<dbReference type="AlphaFoldDB" id="A0A9X3N142"/>
<keyword evidence="11" id="KW-1185">Reference proteome</keyword>
<dbReference type="PROSITE" id="PS50850">
    <property type="entry name" value="MFS"/>
    <property type="match status" value="1"/>
</dbReference>
<keyword evidence="6 8" id="KW-1133">Transmembrane helix</keyword>
<proteinExistence type="inferred from homology"/>
<evidence type="ECO:0000256" key="6">
    <source>
        <dbReference type="ARBA" id="ARBA00022989"/>
    </source>
</evidence>
<feature type="transmembrane region" description="Helical" evidence="8">
    <location>
        <begin position="421"/>
        <end position="443"/>
    </location>
</feature>
<evidence type="ECO:0000256" key="5">
    <source>
        <dbReference type="ARBA" id="ARBA00022692"/>
    </source>
</evidence>
<feature type="transmembrane region" description="Helical" evidence="8">
    <location>
        <begin position="263"/>
        <end position="282"/>
    </location>
</feature>
<comment type="caution">
    <text evidence="10">The sequence shown here is derived from an EMBL/GenBank/DDBJ whole genome shotgun (WGS) entry which is preliminary data.</text>
</comment>
<feature type="transmembrane region" description="Helical" evidence="8">
    <location>
        <begin position="51"/>
        <end position="69"/>
    </location>
</feature>
<dbReference type="Gene3D" id="1.20.1250.20">
    <property type="entry name" value="MFS general substrate transporter like domains"/>
    <property type="match status" value="1"/>
</dbReference>
<name>A0A9X3N142_9ACTN</name>
<feature type="transmembrane region" description="Helical" evidence="8">
    <location>
        <begin position="226"/>
        <end position="243"/>
    </location>
</feature>
<evidence type="ECO:0000256" key="2">
    <source>
        <dbReference type="ARBA" id="ARBA00007520"/>
    </source>
</evidence>
<dbReference type="InterPro" id="IPR036259">
    <property type="entry name" value="MFS_trans_sf"/>
</dbReference>
<dbReference type="Gene3D" id="1.20.1720.10">
    <property type="entry name" value="Multidrug resistance protein D"/>
    <property type="match status" value="1"/>
</dbReference>
<dbReference type="GO" id="GO:0005886">
    <property type="term" value="C:plasma membrane"/>
    <property type="evidence" value="ECO:0007669"/>
    <property type="project" value="UniProtKB-SubCell"/>
</dbReference>
<feature type="transmembrane region" description="Helical" evidence="8">
    <location>
        <begin position="390"/>
        <end position="409"/>
    </location>
</feature>
<dbReference type="SUPFAM" id="SSF103473">
    <property type="entry name" value="MFS general substrate transporter"/>
    <property type="match status" value="1"/>
</dbReference>
<dbReference type="PANTHER" id="PTHR23501">
    <property type="entry name" value="MAJOR FACILITATOR SUPERFAMILY"/>
    <property type="match status" value="1"/>
</dbReference>
<evidence type="ECO:0000256" key="1">
    <source>
        <dbReference type="ARBA" id="ARBA00004651"/>
    </source>
</evidence>
<comment type="similarity">
    <text evidence="2">Belongs to the major facilitator superfamily. TCR/Tet family.</text>
</comment>
<dbReference type="RefSeq" id="WP_270042209.1">
    <property type="nucleotide sequence ID" value="NZ_JAPDOD010000022.1"/>
</dbReference>
<gene>
    <name evidence="10" type="ORF">OM076_22035</name>
</gene>
<dbReference type="InterPro" id="IPR020846">
    <property type="entry name" value="MFS_dom"/>
</dbReference>
<dbReference type="EMBL" id="JAPDOD010000022">
    <property type="protein sequence ID" value="MDA0162968.1"/>
    <property type="molecule type" value="Genomic_DNA"/>
</dbReference>
<feature type="transmembrane region" description="Helical" evidence="8">
    <location>
        <begin position="111"/>
        <end position="131"/>
    </location>
</feature>
<keyword evidence="4" id="KW-1003">Cell membrane</keyword>
<dbReference type="FunFam" id="1.20.1720.10:FF:000004">
    <property type="entry name" value="EmrB/QacA family drug resistance transporter"/>
    <property type="match status" value="1"/>
</dbReference>
<feature type="domain" description="Major facilitator superfamily (MFS) profile" evidence="9">
    <location>
        <begin position="16"/>
        <end position="449"/>
    </location>
</feature>
<feature type="transmembrane region" description="Helical" evidence="8">
    <location>
        <begin position="203"/>
        <end position="220"/>
    </location>
</feature>
<dbReference type="InterPro" id="IPR011701">
    <property type="entry name" value="MFS"/>
</dbReference>
<evidence type="ECO:0000256" key="3">
    <source>
        <dbReference type="ARBA" id="ARBA00022448"/>
    </source>
</evidence>
<feature type="transmembrane region" description="Helical" evidence="8">
    <location>
        <begin position="173"/>
        <end position="191"/>
    </location>
</feature>
<evidence type="ECO:0000313" key="10">
    <source>
        <dbReference type="EMBL" id="MDA0162968.1"/>
    </source>
</evidence>
<feature type="transmembrane region" description="Helical" evidence="8">
    <location>
        <begin position="81"/>
        <end position="99"/>
    </location>
</feature>
<accession>A0A9X3N142</accession>
<feature type="transmembrane region" description="Helical" evidence="8">
    <location>
        <begin position="302"/>
        <end position="321"/>
    </location>
</feature>
<keyword evidence="5 8" id="KW-0812">Transmembrane</keyword>
<dbReference type="PANTHER" id="PTHR23501:SF197">
    <property type="entry name" value="COMD"/>
    <property type="match status" value="1"/>
</dbReference>
<feature type="transmembrane region" description="Helical" evidence="8">
    <location>
        <begin position="328"/>
        <end position="345"/>
    </location>
</feature>
<reference evidence="10" key="1">
    <citation type="submission" date="2022-10" db="EMBL/GenBank/DDBJ databases">
        <title>The WGS of Solirubrobacter ginsenosidimutans DSM 21036.</title>
        <authorList>
            <person name="Jiang Z."/>
        </authorList>
    </citation>
    <scope>NUCLEOTIDE SEQUENCE</scope>
    <source>
        <strain evidence="10">DSM 21036</strain>
    </source>
</reference>
<evidence type="ECO:0000313" key="11">
    <source>
        <dbReference type="Proteomes" id="UP001149140"/>
    </source>
</evidence>
<evidence type="ECO:0000256" key="8">
    <source>
        <dbReference type="SAM" id="Phobius"/>
    </source>
</evidence>
<evidence type="ECO:0000256" key="4">
    <source>
        <dbReference type="ARBA" id="ARBA00022475"/>
    </source>
</evidence>
<feature type="transmembrane region" description="Helical" evidence="8">
    <location>
        <begin position="143"/>
        <end position="161"/>
    </location>
</feature>
<dbReference type="Proteomes" id="UP001149140">
    <property type="component" value="Unassembled WGS sequence"/>
</dbReference>
<keyword evidence="7 8" id="KW-0472">Membrane</keyword>
<dbReference type="GO" id="GO:0022857">
    <property type="term" value="F:transmembrane transporter activity"/>
    <property type="evidence" value="ECO:0007669"/>
    <property type="project" value="InterPro"/>
</dbReference>
<dbReference type="Pfam" id="PF07690">
    <property type="entry name" value="MFS_1"/>
    <property type="match status" value="1"/>
</dbReference>
<organism evidence="10 11">
    <name type="scientific">Solirubrobacter ginsenosidimutans</name>
    <dbReference type="NCBI Taxonomy" id="490573"/>
    <lineage>
        <taxon>Bacteria</taxon>
        <taxon>Bacillati</taxon>
        <taxon>Actinomycetota</taxon>
        <taxon>Thermoleophilia</taxon>
        <taxon>Solirubrobacterales</taxon>
        <taxon>Solirubrobacteraceae</taxon>
        <taxon>Solirubrobacter</taxon>
    </lineage>
</organism>
<keyword evidence="3" id="KW-0813">Transport</keyword>
<feature type="transmembrane region" description="Helical" evidence="8">
    <location>
        <begin position="357"/>
        <end position="378"/>
    </location>
</feature>
<evidence type="ECO:0000259" key="9">
    <source>
        <dbReference type="PROSITE" id="PS50850"/>
    </source>
</evidence>
<sequence length="460" mass="47019">MNGAASELSPNRRRWLLAAVMSGLLLAMLDQSIVGTALPTIVQTLGGNDLYVWVATAYLVTATVSLPIYARLSDRHGRRALLLIGMALFLLGSGLAATAQNMEQLIGYRGLQGLGAGALEGLSFILVADLFAGRRSAALQGALAGLMGVAFIAGPLVGGFLTDHVGWRSVFTVNLPIGAVALAVVATVLPASVGRSERRSTPLDLTGIALLTLGVGLLLIGLNERHLVLIAGGLVVIAGFLAVERRAVAPIIPLKLFADRKVAAIMIAGATSTFGLFAGALLLPRYFQQVRDVSATHSGLLIYPLLLGILVSVNVAGMLIARRLEFRGTVLAGAGLAALGALGFATFDASTPDWQSLIFMGLMGLGIGPALSGLQIALQRSVLPQQIGGAMGTLLLLRQVGGAVALASAETVYRAGSDPAVSTGTGVLTIGLVGSLIAALALISLPRGAGRLPAPAMAPA</sequence>
<protein>
    <submittedName>
        <fullName evidence="10">MFS transporter</fullName>
    </submittedName>
</protein>